<evidence type="ECO:0000259" key="1">
    <source>
        <dbReference type="PROSITE" id="PS50013"/>
    </source>
</evidence>
<evidence type="ECO:0000313" key="3">
    <source>
        <dbReference type="Proteomes" id="UP001165121"/>
    </source>
</evidence>
<dbReference type="Proteomes" id="UP001165121">
    <property type="component" value="Unassembled WGS sequence"/>
</dbReference>
<dbReference type="Gene3D" id="2.40.50.40">
    <property type="match status" value="1"/>
</dbReference>
<dbReference type="SUPFAM" id="SSF54160">
    <property type="entry name" value="Chromo domain-like"/>
    <property type="match status" value="1"/>
</dbReference>
<dbReference type="CDD" id="cd00024">
    <property type="entry name" value="CD_CSD"/>
    <property type="match status" value="1"/>
</dbReference>
<keyword evidence="3" id="KW-1185">Reference proteome</keyword>
<dbReference type="PROSITE" id="PS50013">
    <property type="entry name" value="CHROMO_2"/>
    <property type="match status" value="1"/>
</dbReference>
<reference evidence="2" key="1">
    <citation type="submission" date="2023-04" db="EMBL/GenBank/DDBJ databases">
        <title>Phytophthora fragariaefolia NBRC 109709.</title>
        <authorList>
            <person name="Ichikawa N."/>
            <person name="Sato H."/>
            <person name="Tonouchi N."/>
        </authorList>
    </citation>
    <scope>NUCLEOTIDE SEQUENCE</scope>
    <source>
        <strain evidence="2">NBRC 109709</strain>
    </source>
</reference>
<evidence type="ECO:0000313" key="2">
    <source>
        <dbReference type="EMBL" id="GMF36228.1"/>
    </source>
</evidence>
<comment type="caution">
    <text evidence="2">The sequence shown here is derived from an EMBL/GenBank/DDBJ whole genome shotgun (WGS) entry which is preliminary data.</text>
</comment>
<sequence>MCTANHEQGFGCTFVRVFTLSHCGPLVRNEYSTGFVLGPTEPSEYLSLKRGKCESCPSEPIRRSDSITLEGSTPLDLGAELSVPGRIPTPYNPWVHASRLKPHDLFPKRPTVEIEVADNDDFAAALLPEDSWKPDSERNEYEVEKILDLWWSKRIRTSRRTREYLVKWKGTTIRNGYRCLN</sequence>
<gene>
    <name evidence="2" type="ORF">Pfra01_000982100</name>
</gene>
<dbReference type="InterPro" id="IPR000953">
    <property type="entry name" value="Chromo/chromo_shadow_dom"/>
</dbReference>
<dbReference type="AlphaFoldDB" id="A0A9W6XCN6"/>
<protein>
    <submittedName>
        <fullName evidence="2">Unnamed protein product</fullName>
    </submittedName>
</protein>
<dbReference type="InterPro" id="IPR016197">
    <property type="entry name" value="Chromo-like_dom_sf"/>
</dbReference>
<accession>A0A9W6XCN6</accession>
<dbReference type="OrthoDB" id="143113at2759"/>
<name>A0A9W6XCN6_9STRA</name>
<feature type="domain" description="Chromo" evidence="1">
    <location>
        <begin position="141"/>
        <end position="181"/>
    </location>
</feature>
<organism evidence="2 3">
    <name type="scientific">Phytophthora fragariaefolia</name>
    <dbReference type="NCBI Taxonomy" id="1490495"/>
    <lineage>
        <taxon>Eukaryota</taxon>
        <taxon>Sar</taxon>
        <taxon>Stramenopiles</taxon>
        <taxon>Oomycota</taxon>
        <taxon>Peronosporomycetes</taxon>
        <taxon>Peronosporales</taxon>
        <taxon>Peronosporaceae</taxon>
        <taxon>Phytophthora</taxon>
    </lineage>
</organism>
<dbReference type="EMBL" id="BSXT01000920">
    <property type="protein sequence ID" value="GMF36228.1"/>
    <property type="molecule type" value="Genomic_DNA"/>
</dbReference>
<proteinExistence type="predicted"/>